<protein>
    <submittedName>
        <fullName evidence="1">Uncharacterized protein</fullName>
    </submittedName>
</protein>
<sequence>MHESHINLRELWVAKEWPLGHPHIRNTAIRFDMDNMAAVQCIARQGEVVSAPQINGGDLCTRFQEEHPPVSEALQGLVPQLATPGVSLPSGQGHLPTPFVTEVTRLEFLKVGLAGRFPPSAVQTMLKAHQPSSIKQYESCWRRF</sequence>
<dbReference type="EMBL" id="JARAKH010000022">
    <property type="protein sequence ID" value="KAK8392751.1"/>
    <property type="molecule type" value="Genomic_DNA"/>
</dbReference>
<gene>
    <name evidence="1" type="ORF">O3P69_014886</name>
</gene>
<evidence type="ECO:0000313" key="1">
    <source>
        <dbReference type="EMBL" id="KAK8392751.1"/>
    </source>
</evidence>
<accession>A0AAW0U1F4</accession>
<organism evidence="1 2">
    <name type="scientific">Scylla paramamosain</name>
    <name type="common">Mud crab</name>
    <dbReference type="NCBI Taxonomy" id="85552"/>
    <lineage>
        <taxon>Eukaryota</taxon>
        <taxon>Metazoa</taxon>
        <taxon>Ecdysozoa</taxon>
        <taxon>Arthropoda</taxon>
        <taxon>Crustacea</taxon>
        <taxon>Multicrustacea</taxon>
        <taxon>Malacostraca</taxon>
        <taxon>Eumalacostraca</taxon>
        <taxon>Eucarida</taxon>
        <taxon>Decapoda</taxon>
        <taxon>Pleocyemata</taxon>
        <taxon>Brachyura</taxon>
        <taxon>Eubrachyura</taxon>
        <taxon>Portunoidea</taxon>
        <taxon>Portunidae</taxon>
        <taxon>Portuninae</taxon>
        <taxon>Scylla</taxon>
    </lineage>
</organism>
<comment type="caution">
    <text evidence="1">The sequence shown here is derived from an EMBL/GenBank/DDBJ whole genome shotgun (WGS) entry which is preliminary data.</text>
</comment>
<proteinExistence type="predicted"/>
<reference evidence="1 2" key="1">
    <citation type="submission" date="2023-03" db="EMBL/GenBank/DDBJ databases">
        <title>High-quality genome of Scylla paramamosain provides insights in environmental adaptation.</title>
        <authorList>
            <person name="Zhang L."/>
        </authorList>
    </citation>
    <scope>NUCLEOTIDE SEQUENCE [LARGE SCALE GENOMIC DNA]</scope>
    <source>
        <strain evidence="1">LZ_2023a</strain>
        <tissue evidence="1">Muscle</tissue>
    </source>
</reference>
<keyword evidence="2" id="KW-1185">Reference proteome</keyword>
<evidence type="ECO:0000313" key="2">
    <source>
        <dbReference type="Proteomes" id="UP001487740"/>
    </source>
</evidence>
<dbReference type="AlphaFoldDB" id="A0AAW0U1F4"/>
<dbReference type="Proteomes" id="UP001487740">
    <property type="component" value="Unassembled WGS sequence"/>
</dbReference>
<name>A0AAW0U1F4_SCYPA</name>